<reference evidence="1" key="1">
    <citation type="submission" date="2024-02" db="EMBL/GenBank/DDBJ databases">
        <authorList>
            <consortium name="ELIXIR-Norway"/>
            <consortium name="Elixir Norway"/>
        </authorList>
    </citation>
    <scope>NUCLEOTIDE SEQUENCE</scope>
</reference>
<proteinExistence type="predicted"/>
<evidence type="ECO:0000313" key="1">
    <source>
        <dbReference type="EMBL" id="CAK9223038.1"/>
    </source>
</evidence>
<gene>
    <name evidence="1" type="ORF">CSSPTR1EN2_LOCUS16632</name>
</gene>
<dbReference type="EMBL" id="OZ019896">
    <property type="protein sequence ID" value="CAK9223038.1"/>
    <property type="molecule type" value="Genomic_DNA"/>
</dbReference>
<name>A0ABP0ULA9_9BRYO</name>
<dbReference type="Proteomes" id="UP001497512">
    <property type="component" value="Chromosome 4"/>
</dbReference>
<protein>
    <submittedName>
        <fullName evidence="1">Uncharacterized protein</fullName>
    </submittedName>
</protein>
<accession>A0ABP0ULA9</accession>
<keyword evidence="2" id="KW-1185">Reference proteome</keyword>
<evidence type="ECO:0000313" key="2">
    <source>
        <dbReference type="Proteomes" id="UP001497512"/>
    </source>
</evidence>
<sequence>MATLWSLQSSFIKFCDMRGIKSNTWIVSTPHICGPQFCLTVGSNSLSASEGSVVQLLAWHS</sequence>
<organism evidence="1 2">
    <name type="scientific">Sphagnum troendelagicum</name>
    <dbReference type="NCBI Taxonomy" id="128251"/>
    <lineage>
        <taxon>Eukaryota</taxon>
        <taxon>Viridiplantae</taxon>
        <taxon>Streptophyta</taxon>
        <taxon>Embryophyta</taxon>
        <taxon>Bryophyta</taxon>
        <taxon>Sphagnophytina</taxon>
        <taxon>Sphagnopsida</taxon>
        <taxon>Sphagnales</taxon>
        <taxon>Sphagnaceae</taxon>
        <taxon>Sphagnum</taxon>
    </lineage>
</organism>